<evidence type="ECO:0000313" key="2">
    <source>
        <dbReference type="EMBL" id="GIL65341.1"/>
    </source>
</evidence>
<reference evidence="2" key="1">
    <citation type="journal article" date="2021" name="Proc. Natl. Acad. Sci. U.S.A.">
        <title>Three genomes in the algal genus Volvox reveal the fate of a haploid sex-determining region after a transition to homothallism.</title>
        <authorList>
            <person name="Yamamoto K."/>
            <person name="Hamaji T."/>
            <person name="Kawai-Toyooka H."/>
            <person name="Matsuzaki R."/>
            <person name="Takahashi F."/>
            <person name="Nishimura Y."/>
            <person name="Kawachi M."/>
            <person name="Noguchi H."/>
            <person name="Minakuchi Y."/>
            <person name="Umen J.G."/>
            <person name="Toyoda A."/>
            <person name="Nozaki H."/>
        </authorList>
    </citation>
    <scope>NUCLEOTIDE SEQUENCE</scope>
    <source>
        <strain evidence="2">NIES-3780</strain>
    </source>
</reference>
<feature type="compositionally biased region" description="Basic and acidic residues" evidence="1">
    <location>
        <begin position="369"/>
        <end position="390"/>
    </location>
</feature>
<evidence type="ECO:0000313" key="3">
    <source>
        <dbReference type="Proteomes" id="UP000747399"/>
    </source>
</evidence>
<keyword evidence="3" id="KW-1185">Reference proteome</keyword>
<name>A0A8J4F8A5_9CHLO</name>
<organism evidence="2 3">
    <name type="scientific">Volvox africanus</name>
    <dbReference type="NCBI Taxonomy" id="51714"/>
    <lineage>
        <taxon>Eukaryota</taxon>
        <taxon>Viridiplantae</taxon>
        <taxon>Chlorophyta</taxon>
        <taxon>core chlorophytes</taxon>
        <taxon>Chlorophyceae</taxon>
        <taxon>CS clade</taxon>
        <taxon>Chlamydomonadales</taxon>
        <taxon>Volvocaceae</taxon>
        <taxon>Volvox</taxon>
    </lineage>
</organism>
<accession>A0A8J4F8A5</accession>
<sequence>TKHGGADCGSGAPAGCGGPQLADQEGRGAAFTAVVAGSAVSSACGSNLLYTSRLSSCVVSVKVDSHHFAGGEGFPQAAVALSGAASEAVRAYNAAALSAALRSNAAVGGGGVQPGSYGRKLIRKLGSGAVVRGCLHLIHVVRFPRSFDPRAPSRRLQLPLLPHDLEDGDAESPCFEAVASNIISTAEDAYTPVDAGNTHLSAQSQRRVLDPAVAFRESGPGAFPLPGVAAVGGPSASRVPSREAGGPSSGLCGSGEGCEVGTRGLYGSWRVSDGGSSSHDEAGHWSPFVSGERYVGSADSAASDGGDLDPWDQTFAAGGASNGGVRLIHIEIAAAPELSSPIDTASMTQLRGVGGGVAVSGGQLGDYAAESKRPVSPSGERRWSGVRDAHSGPLDGTAGGVVGSMVGGGLAWQPLHNFISVVDPMSGGSGISGVSGSADGFTVFSRPALRSDGSITQQQTAGNGLAS</sequence>
<protein>
    <submittedName>
        <fullName evidence="2">Uncharacterized protein</fullName>
    </submittedName>
</protein>
<evidence type="ECO:0000256" key="1">
    <source>
        <dbReference type="SAM" id="MobiDB-lite"/>
    </source>
</evidence>
<feature type="non-terminal residue" evidence="2">
    <location>
        <position position="1"/>
    </location>
</feature>
<gene>
    <name evidence="2" type="ORF">Vafri_19011</name>
</gene>
<comment type="caution">
    <text evidence="2">The sequence shown here is derived from an EMBL/GenBank/DDBJ whole genome shotgun (WGS) entry which is preliminary data.</text>
</comment>
<dbReference type="Proteomes" id="UP000747399">
    <property type="component" value="Unassembled WGS sequence"/>
</dbReference>
<feature type="region of interest" description="Disordered" evidence="1">
    <location>
        <begin position="368"/>
        <end position="392"/>
    </location>
</feature>
<dbReference type="EMBL" id="BNCO01000075">
    <property type="protein sequence ID" value="GIL65341.1"/>
    <property type="molecule type" value="Genomic_DNA"/>
</dbReference>
<dbReference type="AlphaFoldDB" id="A0A8J4F8A5"/>
<proteinExistence type="predicted"/>
<feature type="non-terminal residue" evidence="2">
    <location>
        <position position="467"/>
    </location>
</feature>